<evidence type="ECO:0000256" key="4">
    <source>
        <dbReference type="ARBA" id="ARBA00023284"/>
    </source>
</evidence>
<dbReference type="Gene3D" id="3.40.30.10">
    <property type="entry name" value="Glutaredoxin"/>
    <property type="match status" value="1"/>
</dbReference>
<comment type="subcellular location">
    <subcellularLocation>
        <location evidence="1">Cell envelope</location>
    </subcellularLocation>
</comment>
<evidence type="ECO:0000313" key="7">
    <source>
        <dbReference type="Proteomes" id="UP000585665"/>
    </source>
</evidence>
<dbReference type="RefSeq" id="WP_176614675.1">
    <property type="nucleotide sequence ID" value="NZ_JABXXR010000189.1"/>
</dbReference>
<dbReference type="InterPro" id="IPR050553">
    <property type="entry name" value="Thioredoxin_ResA/DsbE_sf"/>
</dbReference>
<reference evidence="6 7" key="1">
    <citation type="submission" date="2020-06" db="EMBL/GenBank/DDBJ databases">
        <title>Description of novel acetic acid bacteria.</title>
        <authorList>
            <person name="Sombolestani A."/>
        </authorList>
    </citation>
    <scope>NUCLEOTIDE SEQUENCE [LARGE SCALE GENOMIC DNA]</scope>
    <source>
        <strain evidence="6 7">LMG 27010</strain>
    </source>
</reference>
<feature type="domain" description="Thioredoxin" evidence="5">
    <location>
        <begin position="62"/>
        <end position="204"/>
    </location>
</feature>
<dbReference type="PANTHER" id="PTHR42852">
    <property type="entry name" value="THIOL:DISULFIDE INTERCHANGE PROTEIN DSBE"/>
    <property type="match status" value="1"/>
</dbReference>
<sequence>MTHPFPSALSRTAQPVVARRRLLTQALAVGGTLLSAQAVRKHSRAATTDAADPPAPLSSIAQHMPMAAPDITFADAAGAASTLSRWHGRPVVLHLWATWCGPCVTELPQLARLAAALTPSDPAIVVVSVDRGGAPVVTRFLDAHHISGLQTFYDPDHRAMTALAIEELPSTVVFDAQGQEIARHGGPLAWGAPDAAKTLRELVS</sequence>
<dbReference type="PROSITE" id="PS00194">
    <property type="entry name" value="THIOREDOXIN_1"/>
    <property type="match status" value="1"/>
</dbReference>
<dbReference type="SUPFAM" id="SSF52833">
    <property type="entry name" value="Thioredoxin-like"/>
    <property type="match status" value="1"/>
</dbReference>
<dbReference type="InterPro" id="IPR013766">
    <property type="entry name" value="Thioredoxin_domain"/>
</dbReference>
<evidence type="ECO:0000259" key="5">
    <source>
        <dbReference type="PROSITE" id="PS51352"/>
    </source>
</evidence>
<evidence type="ECO:0000256" key="2">
    <source>
        <dbReference type="ARBA" id="ARBA00022748"/>
    </source>
</evidence>
<dbReference type="InterPro" id="IPR013740">
    <property type="entry name" value="Redoxin"/>
</dbReference>
<protein>
    <submittedName>
        <fullName evidence="6">TlpA family protein disulfide reductase</fullName>
    </submittedName>
</protein>
<accession>A0A850PCU9</accession>
<keyword evidence="4" id="KW-0676">Redox-active center</keyword>
<dbReference type="InterPro" id="IPR036249">
    <property type="entry name" value="Thioredoxin-like_sf"/>
</dbReference>
<dbReference type="GO" id="GO:0017004">
    <property type="term" value="P:cytochrome complex assembly"/>
    <property type="evidence" value="ECO:0007669"/>
    <property type="project" value="UniProtKB-KW"/>
</dbReference>
<dbReference type="AlphaFoldDB" id="A0A850PCU9"/>
<gene>
    <name evidence="6" type="ORF">HUK82_14750</name>
</gene>
<keyword evidence="2" id="KW-0201">Cytochrome c-type biogenesis</keyword>
<dbReference type="GO" id="GO:0015036">
    <property type="term" value="F:disulfide oxidoreductase activity"/>
    <property type="evidence" value="ECO:0007669"/>
    <property type="project" value="UniProtKB-ARBA"/>
</dbReference>
<evidence type="ECO:0000313" key="6">
    <source>
        <dbReference type="EMBL" id="NVN41808.1"/>
    </source>
</evidence>
<dbReference type="Proteomes" id="UP000585665">
    <property type="component" value="Unassembled WGS sequence"/>
</dbReference>
<organism evidence="6 7">
    <name type="scientific">Ameyamaea chiangmaiensis</name>
    <dbReference type="NCBI Taxonomy" id="442969"/>
    <lineage>
        <taxon>Bacteria</taxon>
        <taxon>Pseudomonadati</taxon>
        <taxon>Pseudomonadota</taxon>
        <taxon>Alphaproteobacteria</taxon>
        <taxon>Acetobacterales</taxon>
        <taxon>Acetobacteraceae</taxon>
        <taxon>Ameyamaea</taxon>
    </lineage>
</organism>
<name>A0A850PCU9_9PROT</name>
<proteinExistence type="predicted"/>
<evidence type="ECO:0000256" key="3">
    <source>
        <dbReference type="ARBA" id="ARBA00023157"/>
    </source>
</evidence>
<evidence type="ECO:0000256" key="1">
    <source>
        <dbReference type="ARBA" id="ARBA00004196"/>
    </source>
</evidence>
<dbReference type="GO" id="GO:0030313">
    <property type="term" value="C:cell envelope"/>
    <property type="evidence" value="ECO:0007669"/>
    <property type="project" value="UniProtKB-SubCell"/>
</dbReference>
<comment type="caution">
    <text evidence="6">The sequence shown here is derived from an EMBL/GenBank/DDBJ whole genome shotgun (WGS) entry which is preliminary data.</text>
</comment>
<dbReference type="InterPro" id="IPR017937">
    <property type="entry name" value="Thioredoxin_CS"/>
</dbReference>
<dbReference type="PROSITE" id="PS51352">
    <property type="entry name" value="THIOREDOXIN_2"/>
    <property type="match status" value="1"/>
</dbReference>
<dbReference type="EMBL" id="JABXXR010000189">
    <property type="protein sequence ID" value="NVN41808.1"/>
    <property type="molecule type" value="Genomic_DNA"/>
</dbReference>
<keyword evidence="3" id="KW-1015">Disulfide bond</keyword>
<keyword evidence="7" id="KW-1185">Reference proteome</keyword>
<dbReference type="PANTHER" id="PTHR42852:SF6">
    <property type="entry name" value="THIOL:DISULFIDE INTERCHANGE PROTEIN DSBE"/>
    <property type="match status" value="1"/>
</dbReference>
<dbReference type="CDD" id="cd02966">
    <property type="entry name" value="TlpA_like_family"/>
    <property type="match status" value="1"/>
</dbReference>
<dbReference type="Pfam" id="PF08534">
    <property type="entry name" value="Redoxin"/>
    <property type="match status" value="1"/>
</dbReference>